<proteinExistence type="predicted"/>
<protein>
    <recommendedName>
        <fullName evidence="4">2',3'-cyclic-nucleotide 3'-phosphodiesterase</fullName>
    </recommendedName>
</protein>
<evidence type="ECO:0000313" key="3">
    <source>
        <dbReference type="Proteomes" id="UP000271337"/>
    </source>
</evidence>
<dbReference type="VEuPathDB" id="FungiDB:BTJ68_01572"/>
<gene>
    <name evidence="2" type="ORF">D0867_03592</name>
</gene>
<dbReference type="AlphaFoldDB" id="A0A3M7A0M9"/>
<dbReference type="PANTHER" id="PTHR28141:SF1">
    <property type="entry name" value="2',3'-CYCLIC-NUCLEOTIDE 3'-PHOSPHODIESTERASE"/>
    <property type="match status" value="1"/>
</dbReference>
<dbReference type="SUPFAM" id="SSF55144">
    <property type="entry name" value="LigT-like"/>
    <property type="match status" value="1"/>
</dbReference>
<comment type="caution">
    <text evidence="2">The sequence shown here is derived from an EMBL/GenBank/DDBJ whole genome shotgun (WGS) entry which is preliminary data.</text>
</comment>
<dbReference type="Pfam" id="PF07823">
    <property type="entry name" value="CPDase"/>
    <property type="match status" value="1"/>
</dbReference>
<dbReference type="GO" id="GO:0004113">
    <property type="term" value="F:2',3'-cyclic-nucleotide 3'-phosphodiesterase activity"/>
    <property type="evidence" value="ECO:0007669"/>
    <property type="project" value="TreeGrafter"/>
</dbReference>
<evidence type="ECO:0008006" key="4">
    <source>
        <dbReference type="Google" id="ProtNLM"/>
    </source>
</evidence>
<reference evidence="2 3" key="1">
    <citation type="journal article" date="2018" name="BMC Genomics">
        <title>Genomic evidence for intraspecific hybridization in a clonal and extremely halotolerant yeast.</title>
        <authorList>
            <person name="Gostincar C."/>
            <person name="Stajich J.E."/>
            <person name="Zupancic J."/>
            <person name="Zalar P."/>
            <person name="Gunde-Cimerman N."/>
        </authorList>
    </citation>
    <scope>NUCLEOTIDE SEQUENCE [LARGE SCALE GENOMIC DNA]</scope>
    <source>
        <strain evidence="2 3">EXF-6669</strain>
    </source>
</reference>
<evidence type="ECO:0000313" key="2">
    <source>
        <dbReference type="EMBL" id="RMY21018.1"/>
    </source>
</evidence>
<accession>A0A3M7A0M9</accession>
<feature type="region of interest" description="Disordered" evidence="1">
    <location>
        <begin position="59"/>
        <end position="86"/>
    </location>
</feature>
<dbReference type="InterPro" id="IPR012386">
    <property type="entry name" value="Cyclic-nucl_3Pdiesterase"/>
</dbReference>
<dbReference type="OrthoDB" id="514292at2759"/>
<dbReference type="PANTHER" id="PTHR28141">
    <property type="entry name" value="2',3'-CYCLIC-NUCLEOTIDE 3'-PHOSPHODIESTERASE"/>
    <property type="match status" value="1"/>
</dbReference>
<dbReference type="Proteomes" id="UP000271337">
    <property type="component" value="Unassembled WGS sequence"/>
</dbReference>
<dbReference type="Gene3D" id="3.90.1140.10">
    <property type="entry name" value="Cyclic phosphodiesterase"/>
    <property type="match status" value="1"/>
</dbReference>
<dbReference type="InterPro" id="IPR009097">
    <property type="entry name" value="Cyclic_Pdiesterase"/>
</dbReference>
<evidence type="ECO:0000256" key="1">
    <source>
        <dbReference type="SAM" id="MobiDB-lite"/>
    </source>
</evidence>
<dbReference type="GO" id="GO:0009187">
    <property type="term" value="P:cyclic nucleotide metabolic process"/>
    <property type="evidence" value="ECO:0007669"/>
    <property type="project" value="TreeGrafter"/>
</dbReference>
<name>A0A3M7A0M9_HORWE</name>
<organism evidence="2 3">
    <name type="scientific">Hortaea werneckii</name>
    <name type="common">Black yeast</name>
    <name type="synonym">Cladosporium werneckii</name>
    <dbReference type="NCBI Taxonomy" id="91943"/>
    <lineage>
        <taxon>Eukaryota</taxon>
        <taxon>Fungi</taxon>
        <taxon>Dikarya</taxon>
        <taxon>Ascomycota</taxon>
        <taxon>Pezizomycotina</taxon>
        <taxon>Dothideomycetes</taxon>
        <taxon>Dothideomycetidae</taxon>
        <taxon>Mycosphaerellales</taxon>
        <taxon>Teratosphaeriaceae</taxon>
        <taxon>Hortaea</taxon>
    </lineage>
</organism>
<sequence>MPGSSLWLVPPEDSALYRACHRLITHHIPSLFPRAVPPPPLFTPHVTLTADTVPSDLLSEPQEHEQEQGREQEREQSSCSSTEPAKSAKTWLDGLVLPPPNRDLKVAIQSVQVEGLFFRKLTMQCEKGPPLCELAARCRAAQGSAGLDGGEQEEDEAGKLQEVGKWVRECYRPHLSLMYSDLPEDEVRIKLDEVNSKIFQAKQANPDSLTANGGEIWLVPTYKPIEEWQPIAKREVPYGVQWEWQT</sequence>
<feature type="compositionally biased region" description="Basic and acidic residues" evidence="1">
    <location>
        <begin position="61"/>
        <end position="76"/>
    </location>
</feature>
<dbReference type="EMBL" id="QWIL01000275">
    <property type="protein sequence ID" value="RMY21018.1"/>
    <property type="molecule type" value="Genomic_DNA"/>
</dbReference>